<comment type="subcellular location">
    <subcellularLocation>
        <location evidence="1">Membrane</location>
        <topology evidence="1">Multi-pass membrane protein</topology>
    </subcellularLocation>
</comment>
<protein>
    <submittedName>
        <fullName evidence="9">Rhomboid family intramembrane serine protease</fullName>
    </submittedName>
</protein>
<reference evidence="9 10" key="1">
    <citation type="submission" date="2018-10" db="EMBL/GenBank/DDBJ databases">
        <title>Butyricimonas faecalis sp. nov., isolated from human faeces and emended description of the genus Butyricimonas.</title>
        <authorList>
            <person name="Le Roy T."/>
            <person name="Van der Smissen P."/>
            <person name="Paquot A."/>
            <person name="Delzenne N."/>
            <person name="Muccioli G."/>
            <person name="Collet J.-F."/>
            <person name="Cani P.D."/>
        </authorList>
    </citation>
    <scope>NUCLEOTIDE SEQUENCE [LARGE SCALE GENOMIC DNA]</scope>
    <source>
        <strain evidence="9 10">H184</strain>
    </source>
</reference>
<evidence type="ECO:0000313" key="9">
    <source>
        <dbReference type="EMBL" id="AZS31150.1"/>
    </source>
</evidence>
<evidence type="ECO:0000256" key="1">
    <source>
        <dbReference type="ARBA" id="ARBA00004141"/>
    </source>
</evidence>
<dbReference type="GO" id="GO:0004252">
    <property type="term" value="F:serine-type endopeptidase activity"/>
    <property type="evidence" value="ECO:0007669"/>
    <property type="project" value="InterPro"/>
</dbReference>
<dbReference type="Pfam" id="PF01694">
    <property type="entry name" value="Rhomboid"/>
    <property type="match status" value="1"/>
</dbReference>
<keyword evidence="4" id="KW-0378">Hydrolase</keyword>
<dbReference type="InterPro" id="IPR022764">
    <property type="entry name" value="Peptidase_S54_rhomboid_dom"/>
</dbReference>
<dbReference type="PANTHER" id="PTHR43731">
    <property type="entry name" value="RHOMBOID PROTEASE"/>
    <property type="match status" value="1"/>
</dbReference>
<dbReference type="Gene3D" id="1.20.1540.10">
    <property type="entry name" value="Rhomboid-like"/>
    <property type="match status" value="1"/>
</dbReference>
<dbReference type="GO" id="GO:0016020">
    <property type="term" value="C:membrane"/>
    <property type="evidence" value="ECO:0007669"/>
    <property type="project" value="UniProtKB-SubCell"/>
</dbReference>
<keyword evidence="9" id="KW-0645">Protease</keyword>
<sequence>MMTYVILIVTVVVSIACFNNYSLFNKLSCNPYRMVHSGEWYRIISHGFVHADWTHLIVNMFTFLSFGLYVENQFVAWGFGGSSFLVLYFGGMVAASIYDVWKYRNNQYYSSIGASGAVSAILFTAIFLNPWDKIYFFAIVPIPGIVFGFVYLLYCQYMAKRGGDNINHNAHFYGAVFGLIFPVLLEPRLLQMFIQQLLRH</sequence>
<feature type="transmembrane region" description="Helical" evidence="7">
    <location>
        <begin position="53"/>
        <end position="70"/>
    </location>
</feature>
<dbReference type="SUPFAM" id="SSF144091">
    <property type="entry name" value="Rhomboid-like"/>
    <property type="match status" value="1"/>
</dbReference>
<dbReference type="PANTHER" id="PTHR43731:SF14">
    <property type="entry name" value="PRESENILIN-ASSOCIATED RHOMBOID-LIKE PROTEIN, MITOCHONDRIAL"/>
    <property type="match status" value="1"/>
</dbReference>
<dbReference type="EMBL" id="CP032819">
    <property type="protein sequence ID" value="AZS31150.1"/>
    <property type="molecule type" value="Genomic_DNA"/>
</dbReference>
<evidence type="ECO:0000256" key="7">
    <source>
        <dbReference type="SAM" id="Phobius"/>
    </source>
</evidence>
<dbReference type="GO" id="GO:0006508">
    <property type="term" value="P:proteolysis"/>
    <property type="evidence" value="ECO:0007669"/>
    <property type="project" value="UniProtKB-KW"/>
</dbReference>
<evidence type="ECO:0000313" key="10">
    <source>
        <dbReference type="Proteomes" id="UP000270673"/>
    </source>
</evidence>
<dbReference type="Proteomes" id="UP000270673">
    <property type="component" value="Chromosome"/>
</dbReference>
<accession>A0A3S9VX87</accession>
<comment type="similarity">
    <text evidence="2">Belongs to the peptidase S54 family.</text>
</comment>
<evidence type="ECO:0000256" key="5">
    <source>
        <dbReference type="ARBA" id="ARBA00022989"/>
    </source>
</evidence>
<feature type="transmembrane region" description="Helical" evidence="7">
    <location>
        <begin position="134"/>
        <end position="154"/>
    </location>
</feature>
<dbReference type="InterPro" id="IPR050925">
    <property type="entry name" value="Rhomboid_protease_S54"/>
</dbReference>
<evidence type="ECO:0000259" key="8">
    <source>
        <dbReference type="Pfam" id="PF01694"/>
    </source>
</evidence>
<evidence type="ECO:0000256" key="2">
    <source>
        <dbReference type="ARBA" id="ARBA00009045"/>
    </source>
</evidence>
<evidence type="ECO:0000256" key="4">
    <source>
        <dbReference type="ARBA" id="ARBA00022801"/>
    </source>
</evidence>
<feature type="transmembrane region" description="Helical" evidence="7">
    <location>
        <begin position="108"/>
        <end position="128"/>
    </location>
</feature>
<dbReference type="RefSeq" id="WP_106481544.1">
    <property type="nucleotide sequence ID" value="NZ_CP032819.1"/>
</dbReference>
<keyword evidence="3 7" id="KW-0812">Transmembrane</keyword>
<gene>
    <name evidence="9" type="ORF">D8S85_17385</name>
</gene>
<keyword evidence="5 7" id="KW-1133">Transmembrane helix</keyword>
<organism evidence="9 10">
    <name type="scientific">Butyricimonas faecalis</name>
    <dbReference type="NCBI Taxonomy" id="2093856"/>
    <lineage>
        <taxon>Bacteria</taxon>
        <taxon>Pseudomonadati</taxon>
        <taxon>Bacteroidota</taxon>
        <taxon>Bacteroidia</taxon>
        <taxon>Bacteroidales</taxon>
        <taxon>Odoribacteraceae</taxon>
        <taxon>Butyricimonas</taxon>
    </lineage>
</organism>
<keyword evidence="10" id="KW-1185">Reference proteome</keyword>
<evidence type="ECO:0000256" key="6">
    <source>
        <dbReference type="ARBA" id="ARBA00023136"/>
    </source>
</evidence>
<feature type="domain" description="Peptidase S54 rhomboid" evidence="8">
    <location>
        <begin position="38"/>
        <end position="185"/>
    </location>
</feature>
<feature type="transmembrane region" description="Helical" evidence="7">
    <location>
        <begin position="6"/>
        <end position="24"/>
    </location>
</feature>
<feature type="transmembrane region" description="Helical" evidence="7">
    <location>
        <begin position="166"/>
        <end position="185"/>
    </location>
</feature>
<evidence type="ECO:0000256" key="3">
    <source>
        <dbReference type="ARBA" id="ARBA00022692"/>
    </source>
</evidence>
<dbReference type="KEGG" id="buy:D8S85_17385"/>
<dbReference type="AlphaFoldDB" id="A0A3S9VX87"/>
<feature type="transmembrane region" description="Helical" evidence="7">
    <location>
        <begin position="76"/>
        <end position="101"/>
    </location>
</feature>
<dbReference type="InterPro" id="IPR035952">
    <property type="entry name" value="Rhomboid-like_sf"/>
</dbReference>
<name>A0A3S9VX87_9BACT</name>
<proteinExistence type="inferred from homology"/>
<keyword evidence="6 7" id="KW-0472">Membrane</keyword>
<dbReference type="OrthoDB" id="9807874at2"/>